<reference evidence="2" key="1">
    <citation type="journal article" date="2014" name="Front. Microbiol.">
        <title>High frequency of phylogenetically diverse reductive dehalogenase-homologous genes in deep subseafloor sedimentary metagenomes.</title>
        <authorList>
            <person name="Kawai M."/>
            <person name="Futagami T."/>
            <person name="Toyoda A."/>
            <person name="Takaki Y."/>
            <person name="Nishi S."/>
            <person name="Hori S."/>
            <person name="Arai W."/>
            <person name="Tsubouchi T."/>
            <person name="Morono Y."/>
            <person name="Uchiyama I."/>
            <person name="Ito T."/>
            <person name="Fujiyama A."/>
            <person name="Inagaki F."/>
            <person name="Takami H."/>
        </authorList>
    </citation>
    <scope>NUCLEOTIDE SEQUENCE</scope>
    <source>
        <strain evidence="2">Expedition CK06-06</strain>
    </source>
</reference>
<dbReference type="AlphaFoldDB" id="X0U3A1"/>
<name>X0U3A1_9ZZZZ</name>
<dbReference type="PANTHER" id="PTHR37804">
    <property type="entry name" value="CDAA REGULATORY PROTEIN CDAR"/>
    <property type="match status" value="1"/>
</dbReference>
<dbReference type="InterPro" id="IPR053154">
    <property type="entry name" value="c-di-AMP_regulator"/>
</dbReference>
<gene>
    <name evidence="2" type="ORF">S01H1_43429</name>
</gene>
<dbReference type="EMBL" id="BARS01027666">
    <property type="protein sequence ID" value="GAG00264.1"/>
    <property type="molecule type" value="Genomic_DNA"/>
</dbReference>
<organism evidence="2">
    <name type="scientific">marine sediment metagenome</name>
    <dbReference type="NCBI Taxonomy" id="412755"/>
    <lineage>
        <taxon>unclassified sequences</taxon>
        <taxon>metagenomes</taxon>
        <taxon>ecological metagenomes</taxon>
    </lineage>
</organism>
<dbReference type="PANTHER" id="PTHR37804:SF1">
    <property type="entry name" value="CDAA REGULATORY PROTEIN CDAR"/>
    <property type="match status" value="1"/>
</dbReference>
<sequence length="137" mass="15388">MTSRALLQKLFSHWIVKILSVAAAVVLFIFQRVGSLDERFFSVPLTYSVDDSFVVTDLSVGSVRINVRGAEEEIFLVLEDDIEAYVDITAHRSEGIFKSPVLLRRTGSAETVDVEMRVEPLEATVTIEQKISKELEI</sequence>
<evidence type="ECO:0008006" key="3">
    <source>
        <dbReference type="Google" id="ProtNLM"/>
    </source>
</evidence>
<dbReference type="Gene3D" id="2.170.120.30">
    <property type="match status" value="1"/>
</dbReference>
<feature type="transmembrane region" description="Helical" evidence="1">
    <location>
        <begin position="12"/>
        <end position="30"/>
    </location>
</feature>
<accession>X0U3A1</accession>
<keyword evidence="1" id="KW-0812">Transmembrane</keyword>
<evidence type="ECO:0000256" key="1">
    <source>
        <dbReference type="SAM" id="Phobius"/>
    </source>
</evidence>
<proteinExistence type="predicted"/>
<keyword evidence="1" id="KW-1133">Transmembrane helix</keyword>
<keyword evidence="1" id="KW-0472">Membrane</keyword>
<protein>
    <recommendedName>
        <fullName evidence="3">YbbR-like domain-containing protein</fullName>
    </recommendedName>
</protein>
<feature type="non-terminal residue" evidence="2">
    <location>
        <position position="137"/>
    </location>
</feature>
<comment type="caution">
    <text evidence="2">The sequence shown here is derived from an EMBL/GenBank/DDBJ whole genome shotgun (WGS) entry which is preliminary data.</text>
</comment>
<evidence type="ECO:0000313" key="2">
    <source>
        <dbReference type="EMBL" id="GAG00264.1"/>
    </source>
</evidence>